<reference evidence="3" key="1">
    <citation type="submission" date="2022-06" db="EMBL/GenBank/DDBJ databases">
        <title>Sphingomonas sp. nov. isolated from rhizosphere soil of tomato.</title>
        <authorList>
            <person name="Dong H."/>
            <person name="Gao R."/>
        </authorList>
    </citation>
    <scope>NUCLEOTIDE SEQUENCE</scope>
    <source>
        <strain evidence="3">MMSM24</strain>
    </source>
</reference>
<organism evidence="3 4">
    <name type="scientific">Sphingomonas lycopersici</name>
    <dbReference type="NCBI Taxonomy" id="2951807"/>
    <lineage>
        <taxon>Bacteria</taxon>
        <taxon>Pseudomonadati</taxon>
        <taxon>Pseudomonadota</taxon>
        <taxon>Alphaproteobacteria</taxon>
        <taxon>Sphingomonadales</taxon>
        <taxon>Sphingomonadaceae</taxon>
        <taxon>Sphingomonas</taxon>
    </lineage>
</organism>
<sequence length="114" mass="12241">MRWLILSAAMLGLVAVEGAAIAQRGDRVPGGVVVAVPLDREDDAPPLRSTPLPPPVVRHAPDGATVTTSSTAPGYDVNADYYRDRSGATVSTQTARSYPVPKPMPRRKPRRRAR</sequence>
<dbReference type="AlphaFoldDB" id="A0AA41ZCU5"/>
<evidence type="ECO:0000313" key="4">
    <source>
        <dbReference type="Proteomes" id="UP001165565"/>
    </source>
</evidence>
<feature type="compositionally biased region" description="Basic residues" evidence="1">
    <location>
        <begin position="104"/>
        <end position="114"/>
    </location>
</feature>
<feature type="signal peptide" evidence="2">
    <location>
        <begin position="1"/>
        <end position="22"/>
    </location>
</feature>
<keyword evidence="2" id="KW-0732">Signal</keyword>
<dbReference type="EMBL" id="JANFAV010000018">
    <property type="protein sequence ID" value="MCW6536997.1"/>
    <property type="molecule type" value="Genomic_DNA"/>
</dbReference>
<evidence type="ECO:0000256" key="1">
    <source>
        <dbReference type="SAM" id="MobiDB-lite"/>
    </source>
</evidence>
<feature type="chain" id="PRO_5041243581" evidence="2">
    <location>
        <begin position="23"/>
        <end position="114"/>
    </location>
</feature>
<dbReference type="RefSeq" id="WP_179512584.1">
    <property type="nucleotide sequence ID" value="NZ_JANFAV010000018.1"/>
</dbReference>
<evidence type="ECO:0000256" key="2">
    <source>
        <dbReference type="SAM" id="SignalP"/>
    </source>
</evidence>
<protein>
    <submittedName>
        <fullName evidence="3">Uncharacterized protein</fullName>
    </submittedName>
</protein>
<name>A0AA41ZCU5_9SPHN</name>
<gene>
    <name evidence="3" type="ORF">NEE01_19635</name>
</gene>
<feature type="region of interest" description="Disordered" evidence="1">
    <location>
        <begin position="39"/>
        <end position="114"/>
    </location>
</feature>
<keyword evidence="4" id="KW-1185">Reference proteome</keyword>
<proteinExistence type="predicted"/>
<dbReference type="Proteomes" id="UP001165565">
    <property type="component" value="Unassembled WGS sequence"/>
</dbReference>
<evidence type="ECO:0000313" key="3">
    <source>
        <dbReference type="EMBL" id="MCW6536997.1"/>
    </source>
</evidence>
<comment type="caution">
    <text evidence="3">The sequence shown here is derived from an EMBL/GenBank/DDBJ whole genome shotgun (WGS) entry which is preliminary data.</text>
</comment>
<accession>A0AA41ZCU5</accession>